<keyword evidence="1" id="KW-1133">Transmembrane helix</keyword>
<sequence>MNDTIYQVKIISDSISITDWFSILSVIISIGSAAFVIYKEFRLSSEEKLNLTVSIQDEQCNTLKERAYLYFTFSNNSSRSTNIDEIYLSDRDATTHFTNVNHTIEGGSCIYNSVPVESELNPNIHENTLALPLTIPPYKSLGGYIAFNLGHYDSKILVDRNSTYISLFLPDKSFEFEAITAANMSNYSYHITPKGIETKYRDRKYKH</sequence>
<dbReference type="EMBL" id="LQXV01000082">
    <property type="protein sequence ID" value="KXU10311.1"/>
    <property type="molecule type" value="Genomic_DNA"/>
</dbReference>
<keyword evidence="1" id="KW-0812">Transmembrane</keyword>
<dbReference type="RefSeq" id="WP_061459739.1">
    <property type="nucleotide sequence ID" value="NZ_KQ970569.1"/>
</dbReference>
<keyword evidence="1" id="KW-0472">Membrane</keyword>
<name>A0A139R6D7_9STRE</name>
<organism evidence="2 3">
    <name type="scientific">Streptococcus gallolyticus</name>
    <dbReference type="NCBI Taxonomy" id="315405"/>
    <lineage>
        <taxon>Bacteria</taxon>
        <taxon>Bacillati</taxon>
        <taxon>Bacillota</taxon>
        <taxon>Bacilli</taxon>
        <taxon>Lactobacillales</taxon>
        <taxon>Streptococcaceae</taxon>
        <taxon>Streptococcus</taxon>
    </lineage>
</organism>
<dbReference type="PATRIC" id="fig|315405.12.peg.305"/>
<dbReference type="Proteomes" id="UP000071927">
    <property type="component" value="Unassembled WGS sequence"/>
</dbReference>
<proteinExistence type="predicted"/>
<evidence type="ECO:0000313" key="2">
    <source>
        <dbReference type="EMBL" id="KXU10311.1"/>
    </source>
</evidence>
<accession>A0A139R6D7</accession>
<comment type="caution">
    <text evidence="2">The sequence shown here is derived from an EMBL/GenBank/DDBJ whole genome shotgun (WGS) entry which is preliminary data.</text>
</comment>
<evidence type="ECO:0000256" key="1">
    <source>
        <dbReference type="SAM" id="Phobius"/>
    </source>
</evidence>
<gene>
    <name evidence="2" type="ORF">SGADD03_00232</name>
</gene>
<feature type="transmembrane region" description="Helical" evidence="1">
    <location>
        <begin position="20"/>
        <end position="38"/>
    </location>
</feature>
<protein>
    <submittedName>
        <fullName evidence="2">Uncharacterized protein</fullName>
    </submittedName>
</protein>
<reference evidence="2 3" key="1">
    <citation type="submission" date="2016-01" db="EMBL/GenBank/DDBJ databases">
        <title>Highly variable Streptococcus oralis are common among viridans streptococci isolated from primates.</title>
        <authorList>
            <person name="Denapaite D."/>
            <person name="Rieger M."/>
            <person name="Koendgen S."/>
            <person name="Brueckner R."/>
            <person name="Ochigava I."/>
            <person name="Kappeler P."/>
            <person name="Maetz-Rensing K."/>
            <person name="Leendertz F."/>
            <person name="Hakenbeck R."/>
        </authorList>
    </citation>
    <scope>NUCLEOTIDE SEQUENCE [LARGE SCALE GENOMIC DNA]</scope>
    <source>
        <strain evidence="2 3">DD03</strain>
    </source>
</reference>
<dbReference type="AlphaFoldDB" id="A0A139R6D7"/>
<evidence type="ECO:0000313" key="3">
    <source>
        <dbReference type="Proteomes" id="UP000071927"/>
    </source>
</evidence>